<keyword evidence="4" id="KW-1185">Reference proteome</keyword>
<keyword evidence="1" id="KW-0677">Repeat</keyword>
<dbReference type="NCBIfam" id="TIGR00756">
    <property type="entry name" value="PPR"/>
    <property type="match status" value="1"/>
</dbReference>
<feature type="repeat" description="PPR" evidence="2">
    <location>
        <begin position="142"/>
        <end position="176"/>
    </location>
</feature>
<evidence type="ECO:0000313" key="3">
    <source>
        <dbReference type="EMBL" id="KAK7840931.1"/>
    </source>
</evidence>
<dbReference type="GO" id="GO:0003723">
    <property type="term" value="F:RNA binding"/>
    <property type="evidence" value="ECO:0007669"/>
    <property type="project" value="InterPro"/>
</dbReference>
<dbReference type="AlphaFoldDB" id="A0AAW0KQL7"/>
<dbReference type="EMBL" id="PKMF04000251">
    <property type="protein sequence ID" value="KAK7840931.1"/>
    <property type="molecule type" value="Genomic_DNA"/>
</dbReference>
<comment type="caution">
    <text evidence="3">The sequence shown here is derived from an EMBL/GenBank/DDBJ whole genome shotgun (WGS) entry which is preliminary data.</text>
</comment>
<protein>
    <submittedName>
        <fullName evidence="3">Pentatricopeptide repeat-containing protein</fullName>
    </submittedName>
</protein>
<proteinExistence type="predicted"/>
<name>A0AAW0KQL7_QUESU</name>
<dbReference type="PROSITE" id="PS51375">
    <property type="entry name" value="PPR"/>
    <property type="match status" value="1"/>
</dbReference>
<dbReference type="Pfam" id="PF01535">
    <property type="entry name" value="PPR"/>
    <property type="match status" value="2"/>
</dbReference>
<dbReference type="InterPro" id="IPR002885">
    <property type="entry name" value="PPR_rpt"/>
</dbReference>
<dbReference type="GO" id="GO:0009451">
    <property type="term" value="P:RNA modification"/>
    <property type="evidence" value="ECO:0007669"/>
    <property type="project" value="InterPro"/>
</dbReference>
<dbReference type="PANTHER" id="PTHR47926">
    <property type="entry name" value="PENTATRICOPEPTIDE REPEAT-CONTAINING PROTEIN"/>
    <property type="match status" value="1"/>
</dbReference>
<reference evidence="3 4" key="1">
    <citation type="journal article" date="2018" name="Sci. Data">
        <title>The draft genome sequence of cork oak.</title>
        <authorList>
            <person name="Ramos A.M."/>
            <person name="Usie A."/>
            <person name="Barbosa P."/>
            <person name="Barros P.M."/>
            <person name="Capote T."/>
            <person name="Chaves I."/>
            <person name="Simoes F."/>
            <person name="Abreu I."/>
            <person name="Carrasquinho I."/>
            <person name="Faro C."/>
            <person name="Guimaraes J.B."/>
            <person name="Mendonca D."/>
            <person name="Nobrega F."/>
            <person name="Rodrigues L."/>
            <person name="Saibo N.J.M."/>
            <person name="Varela M.C."/>
            <person name="Egas C."/>
            <person name="Matos J."/>
            <person name="Miguel C.M."/>
            <person name="Oliveira M.M."/>
            <person name="Ricardo C.P."/>
            <person name="Goncalves S."/>
        </authorList>
    </citation>
    <scope>NUCLEOTIDE SEQUENCE [LARGE SCALE GENOMIC DNA]</scope>
    <source>
        <strain evidence="4">cv. HL8</strain>
    </source>
</reference>
<accession>A0AAW0KQL7</accession>
<gene>
    <name evidence="3" type="ORF">CFP56_016070</name>
</gene>
<sequence>MERKIHQFAASDKSHPASSEILLLLAKLGGQLKLAGYVPELIWRDLASVSLYSLYKTCELGQLQICGIWIDFYSNFGKIGSLRRVFNEKPDRDVYACTTIVFAYVCIGDLSSTRGLFEEMLERNTATWNTMIDGYARMRNVDFEELTTMITCYSQHQKFREALAIFNEMTSNGIHLDEVTLATVILACAHLGALDLGKEIHLYIL</sequence>
<dbReference type="PANTHER" id="PTHR47926:SF376">
    <property type="entry name" value="TETRATRICOPEPTIDE-LIKE HELICAL DOMAIN SUPERFAMILY"/>
    <property type="match status" value="1"/>
</dbReference>
<evidence type="ECO:0000256" key="2">
    <source>
        <dbReference type="PROSITE-ProRule" id="PRU00708"/>
    </source>
</evidence>
<evidence type="ECO:0000256" key="1">
    <source>
        <dbReference type="ARBA" id="ARBA00022737"/>
    </source>
</evidence>
<dbReference type="Proteomes" id="UP000237347">
    <property type="component" value="Unassembled WGS sequence"/>
</dbReference>
<dbReference type="InterPro" id="IPR046960">
    <property type="entry name" value="PPR_At4g14850-like_plant"/>
</dbReference>
<dbReference type="Pfam" id="PF13041">
    <property type="entry name" value="PPR_2"/>
    <property type="match status" value="1"/>
</dbReference>
<dbReference type="Gene3D" id="1.25.40.10">
    <property type="entry name" value="Tetratricopeptide repeat domain"/>
    <property type="match status" value="2"/>
</dbReference>
<organism evidence="3 4">
    <name type="scientific">Quercus suber</name>
    <name type="common">Cork oak</name>
    <dbReference type="NCBI Taxonomy" id="58331"/>
    <lineage>
        <taxon>Eukaryota</taxon>
        <taxon>Viridiplantae</taxon>
        <taxon>Streptophyta</taxon>
        <taxon>Embryophyta</taxon>
        <taxon>Tracheophyta</taxon>
        <taxon>Spermatophyta</taxon>
        <taxon>Magnoliopsida</taxon>
        <taxon>eudicotyledons</taxon>
        <taxon>Gunneridae</taxon>
        <taxon>Pentapetalae</taxon>
        <taxon>rosids</taxon>
        <taxon>fabids</taxon>
        <taxon>Fagales</taxon>
        <taxon>Fagaceae</taxon>
        <taxon>Quercus</taxon>
    </lineage>
</organism>
<evidence type="ECO:0000313" key="4">
    <source>
        <dbReference type="Proteomes" id="UP000237347"/>
    </source>
</evidence>
<dbReference type="InterPro" id="IPR011990">
    <property type="entry name" value="TPR-like_helical_dom_sf"/>
</dbReference>